<feature type="region of interest" description="Disordered" evidence="4">
    <location>
        <begin position="137"/>
        <end position="168"/>
    </location>
</feature>
<dbReference type="GO" id="GO:0016020">
    <property type="term" value="C:membrane"/>
    <property type="evidence" value="ECO:0007669"/>
    <property type="project" value="TreeGrafter"/>
</dbReference>
<dbReference type="InterPro" id="IPR007803">
    <property type="entry name" value="Asp/Arg/Pro-Hydrxlase"/>
</dbReference>
<dbReference type="EMBL" id="HBKQ01038799">
    <property type="protein sequence ID" value="CAE2261060.1"/>
    <property type="molecule type" value="Transcribed_RNA"/>
</dbReference>
<comment type="similarity">
    <text evidence="1">Belongs to the aspartyl/asparaginyl beta-hydroxylase family.</text>
</comment>
<reference evidence="6" key="1">
    <citation type="submission" date="2021-01" db="EMBL/GenBank/DDBJ databases">
        <authorList>
            <person name="Corre E."/>
            <person name="Pelletier E."/>
            <person name="Niang G."/>
            <person name="Scheremetjew M."/>
            <person name="Finn R."/>
            <person name="Kale V."/>
            <person name="Holt S."/>
            <person name="Cochrane G."/>
            <person name="Meng A."/>
            <person name="Brown T."/>
            <person name="Cohen L."/>
        </authorList>
    </citation>
    <scope>NUCLEOTIDE SEQUENCE</scope>
    <source>
        <strain evidence="6">Isolate 1302-5</strain>
    </source>
</reference>
<dbReference type="InterPro" id="IPR051821">
    <property type="entry name" value="Asp/Asn_beta-hydroxylase"/>
</dbReference>
<dbReference type="Gene3D" id="2.60.120.330">
    <property type="entry name" value="B-lactam Antibiotic, Isopenicillin N Synthase, Chain"/>
    <property type="match status" value="1"/>
</dbReference>
<keyword evidence="3" id="KW-0560">Oxidoreductase</keyword>
<feature type="compositionally biased region" description="Basic residues" evidence="4">
    <location>
        <begin position="9"/>
        <end position="21"/>
    </location>
</feature>
<evidence type="ECO:0000256" key="3">
    <source>
        <dbReference type="ARBA" id="ARBA00023002"/>
    </source>
</evidence>
<feature type="region of interest" description="Disordered" evidence="4">
    <location>
        <begin position="1"/>
        <end position="57"/>
    </location>
</feature>
<gene>
    <name evidence="6" type="ORF">OAUR00152_LOCUS26848</name>
</gene>
<dbReference type="PANTHER" id="PTHR46332:SF5">
    <property type="entry name" value="ASPARTATE BETA-HYDROXYLASE DOMAIN CONTAINING 2"/>
    <property type="match status" value="1"/>
</dbReference>
<organism evidence="6">
    <name type="scientific">Odontella aurita</name>
    <dbReference type="NCBI Taxonomy" id="265563"/>
    <lineage>
        <taxon>Eukaryota</taxon>
        <taxon>Sar</taxon>
        <taxon>Stramenopiles</taxon>
        <taxon>Ochrophyta</taxon>
        <taxon>Bacillariophyta</taxon>
        <taxon>Mediophyceae</taxon>
        <taxon>Biddulphiophycidae</taxon>
        <taxon>Eupodiscales</taxon>
        <taxon>Odontellaceae</taxon>
        <taxon>Odontella</taxon>
    </lineage>
</organism>
<dbReference type="Pfam" id="PF05118">
    <property type="entry name" value="Asp_Arg_Hydrox"/>
    <property type="match status" value="1"/>
</dbReference>
<proteinExistence type="inferred from homology"/>
<keyword evidence="2" id="KW-0223">Dioxygenase</keyword>
<evidence type="ECO:0000256" key="1">
    <source>
        <dbReference type="ARBA" id="ARBA00007730"/>
    </source>
</evidence>
<dbReference type="SUPFAM" id="SSF51197">
    <property type="entry name" value="Clavaminate synthase-like"/>
    <property type="match status" value="1"/>
</dbReference>
<evidence type="ECO:0000259" key="5">
    <source>
        <dbReference type="Pfam" id="PF05118"/>
    </source>
</evidence>
<dbReference type="AlphaFoldDB" id="A0A7S4N2K5"/>
<sequence length="346" mass="37583">MNVSSQMRRAVHAASRRHSRLRPSSFPRSASLASAPGGRHLSSTGGGGDDDDDIPEDAATVIQGPSLLTGTSVHRPSPSLFHLPGLRSLPFWTAPSSGGDGRHRVAYGDPSVSHVVETVEEAFEDIRDEYLSAVVGRGSETDPLGDAGVSSPMEPDYDVNQRGGEHASDALHSGSWDWHSYVLNGQRQERFAERCPKTAAVVDGLAEDGLLFETPFAFCFYSTLAGKSSIKPHVGPMNLRLRLHLPLLVPEGGGGKVSSSSADGAVDRPACGLRVGDQVREWEAGKAMILDDSYEHEVWNDASDLRVLLLLDVWHPDVRPEERTRIRKMFEYARGKGWIGKEGPEE</sequence>
<dbReference type="PANTHER" id="PTHR46332">
    <property type="entry name" value="ASPARTATE BETA-HYDROXYLASE DOMAIN-CONTAINING PROTEIN 2"/>
    <property type="match status" value="1"/>
</dbReference>
<protein>
    <recommendedName>
        <fullName evidence="5">Aspartyl/asparaginy/proline hydroxylase domain-containing protein</fullName>
    </recommendedName>
</protein>
<dbReference type="GO" id="GO:0051213">
    <property type="term" value="F:dioxygenase activity"/>
    <property type="evidence" value="ECO:0007669"/>
    <property type="project" value="UniProtKB-KW"/>
</dbReference>
<evidence type="ECO:0000256" key="4">
    <source>
        <dbReference type="SAM" id="MobiDB-lite"/>
    </source>
</evidence>
<accession>A0A7S4N2K5</accession>
<evidence type="ECO:0000256" key="2">
    <source>
        <dbReference type="ARBA" id="ARBA00022964"/>
    </source>
</evidence>
<feature type="domain" description="Aspartyl/asparaginy/proline hydroxylase" evidence="5">
    <location>
        <begin position="164"/>
        <end position="316"/>
    </location>
</feature>
<name>A0A7S4N2K5_9STRA</name>
<dbReference type="InterPro" id="IPR027443">
    <property type="entry name" value="IPNS-like_sf"/>
</dbReference>
<evidence type="ECO:0000313" key="6">
    <source>
        <dbReference type="EMBL" id="CAE2261060.1"/>
    </source>
</evidence>
<feature type="compositionally biased region" description="Low complexity" evidence="4">
    <location>
        <begin position="22"/>
        <end position="43"/>
    </location>
</feature>